<dbReference type="Proteomes" id="UP000076858">
    <property type="component" value="Unassembled WGS sequence"/>
</dbReference>
<evidence type="ECO:0000313" key="2">
    <source>
        <dbReference type="EMBL" id="KZR99222.1"/>
    </source>
</evidence>
<gene>
    <name evidence="2" type="ORF">APZ42_004998</name>
</gene>
<dbReference type="EMBL" id="LRGB01014331">
    <property type="protein sequence ID" value="KZR99222.1"/>
    <property type="molecule type" value="Genomic_DNA"/>
</dbReference>
<evidence type="ECO:0000256" key="1">
    <source>
        <dbReference type="SAM" id="SignalP"/>
    </source>
</evidence>
<keyword evidence="1" id="KW-0732">Signal</keyword>
<protein>
    <submittedName>
        <fullName evidence="2">Uncharacterized protein</fullName>
    </submittedName>
</protein>
<feature type="signal peptide" evidence="1">
    <location>
        <begin position="1"/>
        <end position="18"/>
    </location>
</feature>
<proteinExistence type="predicted"/>
<sequence>MPVVSNLSVVSALPASLALPVGLHLPAVSPSPSFYPPCPRKFERKRLSLTGGSSNSFQVVELFPGRKSYVNPLEPMEPRALEQKGTIS</sequence>
<dbReference type="AlphaFoldDB" id="A0A162EZI0"/>
<accession>A0A162EZI0</accession>
<reference evidence="2 3" key="1">
    <citation type="submission" date="2016-03" db="EMBL/GenBank/DDBJ databases">
        <title>EvidentialGene: Evidence-directed Construction of Genes on Genomes.</title>
        <authorList>
            <person name="Gilbert D.G."/>
            <person name="Choi J.-H."/>
            <person name="Mockaitis K."/>
            <person name="Colbourne J."/>
            <person name="Pfrender M."/>
        </authorList>
    </citation>
    <scope>NUCLEOTIDE SEQUENCE [LARGE SCALE GENOMIC DNA]</scope>
    <source>
        <strain evidence="2 3">Xinb3</strain>
        <tissue evidence="2">Complete organism</tissue>
    </source>
</reference>
<name>A0A162EZI0_9CRUS</name>
<organism evidence="2 3">
    <name type="scientific">Daphnia magna</name>
    <dbReference type="NCBI Taxonomy" id="35525"/>
    <lineage>
        <taxon>Eukaryota</taxon>
        <taxon>Metazoa</taxon>
        <taxon>Ecdysozoa</taxon>
        <taxon>Arthropoda</taxon>
        <taxon>Crustacea</taxon>
        <taxon>Branchiopoda</taxon>
        <taxon>Diplostraca</taxon>
        <taxon>Cladocera</taxon>
        <taxon>Anomopoda</taxon>
        <taxon>Daphniidae</taxon>
        <taxon>Daphnia</taxon>
    </lineage>
</organism>
<comment type="caution">
    <text evidence="2">The sequence shown here is derived from an EMBL/GenBank/DDBJ whole genome shotgun (WGS) entry which is preliminary data.</text>
</comment>
<evidence type="ECO:0000313" key="3">
    <source>
        <dbReference type="Proteomes" id="UP000076858"/>
    </source>
</evidence>
<feature type="chain" id="PRO_5007833821" evidence="1">
    <location>
        <begin position="19"/>
        <end position="88"/>
    </location>
</feature>
<keyword evidence="3" id="KW-1185">Reference proteome</keyword>